<name>A0A3N0XGT3_ANAGA</name>
<accession>A0A3N0XGT3</accession>
<feature type="region of interest" description="Disordered" evidence="1">
    <location>
        <begin position="1"/>
        <end position="49"/>
    </location>
</feature>
<dbReference type="AlphaFoldDB" id="A0A3N0XGT3"/>
<organism evidence="2 3">
    <name type="scientific">Anabarilius grahami</name>
    <name type="common">Kanglang fish</name>
    <name type="synonym">Barilius grahami</name>
    <dbReference type="NCBI Taxonomy" id="495550"/>
    <lineage>
        <taxon>Eukaryota</taxon>
        <taxon>Metazoa</taxon>
        <taxon>Chordata</taxon>
        <taxon>Craniata</taxon>
        <taxon>Vertebrata</taxon>
        <taxon>Euteleostomi</taxon>
        <taxon>Actinopterygii</taxon>
        <taxon>Neopterygii</taxon>
        <taxon>Teleostei</taxon>
        <taxon>Ostariophysi</taxon>
        <taxon>Cypriniformes</taxon>
        <taxon>Xenocyprididae</taxon>
        <taxon>Xenocypridinae</taxon>
        <taxon>Xenocypridinae incertae sedis</taxon>
        <taxon>Anabarilius</taxon>
    </lineage>
</organism>
<feature type="compositionally biased region" description="Polar residues" evidence="1">
    <location>
        <begin position="1"/>
        <end position="11"/>
    </location>
</feature>
<protein>
    <submittedName>
        <fullName evidence="2">Uncharacterized protein</fullName>
    </submittedName>
</protein>
<reference evidence="2 3" key="1">
    <citation type="submission" date="2018-10" db="EMBL/GenBank/DDBJ databases">
        <title>Genome assembly for a Yunnan-Guizhou Plateau 3E fish, Anabarilius grahami (Regan), and its evolutionary and genetic applications.</title>
        <authorList>
            <person name="Jiang W."/>
        </authorList>
    </citation>
    <scope>NUCLEOTIDE SEQUENCE [LARGE SCALE GENOMIC DNA]</scope>
    <source>
        <strain evidence="2">AG-KIZ</strain>
        <tissue evidence="2">Muscle</tissue>
    </source>
</reference>
<evidence type="ECO:0000256" key="1">
    <source>
        <dbReference type="SAM" id="MobiDB-lite"/>
    </source>
</evidence>
<gene>
    <name evidence="2" type="ORF">DPX16_22569</name>
</gene>
<sequence>MSAHSKQTTTFREARTRSALKQRQDEARKVTERAARRCSSRDWSRDNAGSTQCTTVKCFESSQNTHRNYSHLLGMFFVAPSDPPPPPRFKNLEEEEHLFTCGTEMKTFSQSWSNLKSC</sequence>
<keyword evidence="3" id="KW-1185">Reference proteome</keyword>
<dbReference type="Proteomes" id="UP000281406">
    <property type="component" value="Unassembled WGS sequence"/>
</dbReference>
<feature type="compositionally biased region" description="Basic and acidic residues" evidence="1">
    <location>
        <begin position="12"/>
        <end position="45"/>
    </location>
</feature>
<comment type="caution">
    <text evidence="2">The sequence shown here is derived from an EMBL/GenBank/DDBJ whole genome shotgun (WGS) entry which is preliminary data.</text>
</comment>
<proteinExistence type="predicted"/>
<evidence type="ECO:0000313" key="2">
    <source>
        <dbReference type="EMBL" id="ROI16592.1"/>
    </source>
</evidence>
<dbReference type="EMBL" id="RJVU01074626">
    <property type="protein sequence ID" value="ROI16592.1"/>
    <property type="molecule type" value="Genomic_DNA"/>
</dbReference>
<evidence type="ECO:0000313" key="3">
    <source>
        <dbReference type="Proteomes" id="UP000281406"/>
    </source>
</evidence>